<dbReference type="GO" id="GO:0016579">
    <property type="term" value="P:protein deubiquitination"/>
    <property type="evidence" value="ECO:0007669"/>
    <property type="project" value="InterPro"/>
</dbReference>
<evidence type="ECO:0000313" key="14">
    <source>
        <dbReference type="Proteomes" id="UP000639338"/>
    </source>
</evidence>
<dbReference type="EMBL" id="JACMRX010000005">
    <property type="protein sequence ID" value="KAF7989132.1"/>
    <property type="molecule type" value="Genomic_DNA"/>
</dbReference>
<sequence>MTGSIYHERQMKELCALHALNNLFQHREYNKQDLDEICYGLSPDVWINPHKSLLGLGNYDINVIMAALQRKNCEAIWFDKRRDPRCLMLNNISGFILNVPTEYKFGFVSLPLKKRHWITLKKLNGYYYNLDSKLDAPYYIGNNDEFIEYIKDQINCKDKELFIVVTREISNNQNWLEKNDNFDKKMKKNNCDELVINDDDKIIKNESKDSNYSGDNEGTR</sequence>
<feature type="active site" evidence="11">
    <location>
        <position position="131"/>
    </location>
</feature>
<evidence type="ECO:0000256" key="5">
    <source>
        <dbReference type="ARBA" id="ARBA00022670"/>
    </source>
</evidence>
<dbReference type="EC" id="3.4.19.12" evidence="3"/>
<dbReference type="AlphaFoldDB" id="A0A835CMC0"/>
<dbReference type="OrthoDB" id="422700at2759"/>
<evidence type="ECO:0000256" key="11">
    <source>
        <dbReference type="PROSITE-ProRule" id="PRU00331"/>
    </source>
</evidence>
<comment type="subcellular location">
    <subcellularLocation>
        <location evidence="2">Cytoplasm</location>
        <location evidence="2">Cytosol</location>
    </subcellularLocation>
</comment>
<keyword evidence="7 11" id="KW-0378">Hydrolase</keyword>
<evidence type="ECO:0000256" key="1">
    <source>
        <dbReference type="ARBA" id="ARBA00000707"/>
    </source>
</evidence>
<evidence type="ECO:0000256" key="6">
    <source>
        <dbReference type="ARBA" id="ARBA00022786"/>
    </source>
</evidence>
<accession>A0A835CMC0</accession>
<reference evidence="13 14" key="1">
    <citation type="submission" date="2020-08" db="EMBL/GenBank/DDBJ databases">
        <title>Aphidius gifuensis genome sequencing and assembly.</title>
        <authorList>
            <person name="Du Z."/>
        </authorList>
    </citation>
    <scope>NUCLEOTIDE SEQUENCE [LARGE SCALE GENOMIC DNA]</scope>
    <source>
        <strain evidence="13">YNYX2018</strain>
        <tissue evidence="13">Adults</tissue>
    </source>
</reference>
<evidence type="ECO:0000256" key="8">
    <source>
        <dbReference type="ARBA" id="ARBA00058284"/>
    </source>
</evidence>
<protein>
    <recommendedName>
        <fullName evidence="9">Josephin-2</fullName>
        <ecNumber evidence="3">3.4.19.12</ecNumber>
    </recommendedName>
    <alternativeName>
        <fullName evidence="10">Josephin domain-containing protein 2</fullName>
    </alternativeName>
</protein>
<gene>
    <name evidence="13" type="ORF">HCN44_007442</name>
</gene>
<dbReference type="FunFam" id="3.90.70.40:FF:000003">
    <property type="entry name" value="josephin-2 isoform X1"/>
    <property type="match status" value="1"/>
</dbReference>
<dbReference type="GO" id="GO:0006508">
    <property type="term" value="P:proteolysis"/>
    <property type="evidence" value="ECO:0007669"/>
    <property type="project" value="UniProtKB-KW"/>
</dbReference>
<dbReference type="InterPro" id="IPR040053">
    <property type="entry name" value="JOSD1/2"/>
</dbReference>
<evidence type="ECO:0000256" key="4">
    <source>
        <dbReference type="ARBA" id="ARBA00022490"/>
    </source>
</evidence>
<feature type="active site" evidence="11">
    <location>
        <position position="116"/>
    </location>
</feature>
<keyword evidence="6" id="KW-0833">Ubl conjugation pathway</keyword>
<evidence type="ECO:0000256" key="3">
    <source>
        <dbReference type="ARBA" id="ARBA00012759"/>
    </source>
</evidence>
<keyword evidence="4" id="KW-0963">Cytoplasm</keyword>
<dbReference type="Pfam" id="PF02099">
    <property type="entry name" value="Josephin"/>
    <property type="match status" value="1"/>
</dbReference>
<comment type="function">
    <text evidence="8">Cleaves 'Lys-63'-linked poly-ubiquitin chains, and with lesser efficiency 'Lys-48'-linked poly-ubiquitin chains (in vitro). May act as a deubiquitinating enzyme.</text>
</comment>
<keyword evidence="14" id="KW-1185">Reference proteome</keyword>
<dbReference type="PANTHER" id="PTHR13291:SF0">
    <property type="entry name" value="JOSEPHIN-LIKE PROTEIN"/>
    <property type="match status" value="1"/>
</dbReference>
<organism evidence="13 14">
    <name type="scientific">Aphidius gifuensis</name>
    <name type="common">Parasitoid wasp</name>
    <dbReference type="NCBI Taxonomy" id="684658"/>
    <lineage>
        <taxon>Eukaryota</taxon>
        <taxon>Metazoa</taxon>
        <taxon>Ecdysozoa</taxon>
        <taxon>Arthropoda</taxon>
        <taxon>Hexapoda</taxon>
        <taxon>Insecta</taxon>
        <taxon>Pterygota</taxon>
        <taxon>Neoptera</taxon>
        <taxon>Endopterygota</taxon>
        <taxon>Hymenoptera</taxon>
        <taxon>Apocrita</taxon>
        <taxon>Ichneumonoidea</taxon>
        <taxon>Braconidae</taxon>
        <taxon>Aphidiinae</taxon>
        <taxon>Aphidius</taxon>
    </lineage>
</organism>
<dbReference type="InterPro" id="IPR006155">
    <property type="entry name" value="Josephin"/>
</dbReference>
<evidence type="ECO:0000256" key="7">
    <source>
        <dbReference type="ARBA" id="ARBA00022801"/>
    </source>
</evidence>
<feature type="active site" evidence="11">
    <location>
        <position position="15"/>
    </location>
</feature>
<comment type="caution">
    <text evidence="13">The sequence shown here is derived from an EMBL/GenBank/DDBJ whole genome shotgun (WGS) entry which is preliminary data.</text>
</comment>
<proteinExistence type="predicted"/>
<evidence type="ECO:0000256" key="9">
    <source>
        <dbReference type="ARBA" id="ARBA00069892"/>
    </source>
</evidence>
<dbReference type="PROSITE" id="PS50957">
    <property type="entry name" value="JOSEPHIN"/>
    <property type="match status" value="1"/>
</dbReference>
<dbReference type="SMART" id="SM01246">
    <property type="entry name" value="Josephin"/>
    <property type="match status" value="1"/>
</dbReference>
<evidence type="ECO:0000259" key="12">
    <source>
        <dbReference type="PROSITE" id="PS50957"/>
    </source>
</evidence>
<evidence type="ECO:0000256" key="2">
    <source>
        <dbReference type="ARBA" id="ARBA00004514"/>
    </source>
</evidence>
<dbReference type="PANTHER" id="PTHR13291">
    <property type="entry name" value="JOSEPHIN 1, 2"/>
    <property type="match status" value="1"/>
</dbReference>
<feature type="domain" description="Josephin" evidence="12">
    <location>
        <begin position="2"/>
        <end position="179"/>
    </location>
</feature>
<name>A0A835CMC0_APHGI</name>
<dbReference type="GO" id="GO:0005829">
    <property type="term" value="C:cytosol"/>
    <property type="evidence" value="ECO:0007669"/>
    <property type="project" value="UniProtKB-SubCell"/>
</dbReference>
<dbReference type="GO" id="GO:0004843">
    <property type="term" value="F:cysteine-type deubiquitinase activity"/>
    <property type="evidence" value="ECO:0007669"/>
    <property type="project" value="UniProtKB-EC"/>
</dbReference>
<keyword evidence="5" id="KW-0645">Protease</keyword>
<evidence type="ECO:0000313" key="13">
    <source>
        <dbReference type="EMBL" id="KAF7989132.1"/>
    </source>
</evidence>
<evidence type="ECO:0000256" key="10">
    <source>
        <dbReference type="ARBA" id="ARBA00077222"/>
    </source>
</evidence>
<dbReference type="Gene3D" id="3.90.70.40">
    <property type="match status" value="1"/>
</dbReference>
<dbReference type="Proteomes" id="UP000639338">
    <property type="component" value="Unassembled WGS sequence"/>
</dbReference>
<comment type="catalytic activity">
    <reaction evidence="1">
        <text>Thiol-dependent hydrolysis of ester, thioester, amide, peptide and isopeptide bonds formed by the C-terminal Gly of ubiquitin (a 76-residue protein attached to proteins as an intracellular targeting signal).</text>
        <dbReference type="EC" id="3.4.19.12"/>
    </reaction>
</comment>